<dbReference type="SUPFAM" id="SSF52980">
    <property type="entry name" value="Restriction endonuclease-like"/>
    <property type="match status" value="1"/>
</dbReference>
<dbReference type="OrthoDB" id="9781481at2"/>
<dbReference type="InterPro" id="IPR025745">
    <property type="entry name" value="Mrr-like_N_dom"/>
</dbReference>
<feature type="domain" description="Restriction system protein Mrr-like N-terminal" evidence="2">
    <location>
        <begin position="6"/>
        <end position="90"/>
    </location>
</feature>
<proteinExistence type="predicted"/>
<evidence type="ECO:0000259" key="2">
    <source>
        <dbReference type="Pfam" id="PF14338"/>
    </source>
</evidence>
<evidence type="ECO:0000313" key="3">
    <source>
        <dbReference type="EMBL" id="AZR60025.1"/>
    </source>
</evidence>
<dbReference type="PANTHER" id="PTHR30015:SF7">
    <property type="entry name" value="TYPE IV METHYL-DIRECTED RESTRICTION ENZYME ECOKMRR"/>
    <property type="match status" value="1"/>
</dbReference>
<accession>A0A3S9SKG4</accession>
<feature type="domain" description="Restriction endonuclease type IV Mrr" evidence="1">
    <location>
        <begin position="159"/>
        <end position="277"/>
    </location>
</feature>
<protein>
    <submittedName>
        <fullName evidence="3">Restriction endonuclease</fullName>
    </submittedName>
</protein>
<sequence>MPIPHFDDLRQPTLAILSDGEIRKKSDLILPLQQHFKLSNKEISQEYESGKGAIFPDRISWVLSYFAMTGLLDRPKRGYYVINELGRKYSKKSSEEIIEYVKQKMMEREQGKQKHQKKFIVTAQTDTVESTPQEQLYNSYQDIRQVVYDEILDTILSKSPAAFEKLVVELLQKMGYGGALDKSGRVTKQSRDGGIDGEIREDVLGLGRIHIQAKCYQREKTIGRPEIQSFAGALLGSNANKGVFITTAQYTDDAKKYAETIPNARIVLIDGNKLAEYIYQYGLGMQVEQTIVIKKLDTDYWDEIPNNTNSNN</sequence>
<dbReference type="InterPro" id="IPR011335">
    <property type="entry name" value="Restrct_endonuc-II-like"/>
</dbReference>
<dbReference type="InterPro" id="IPR052906">
    <property type="entry name" value="Type_IV_Methyl-Rstrct_Enzyme"/>
</dbReference>
<reference evidence="3 4" key="1">
    <citation type="submission" date="2018-12" db="EMBL/GenBank/DDBJ databases">
        <title>Genome sequencing of Eikenella corrodens KCOM 3110 (= JS217).</title>
        <authorList>
            <person name="Koo J.-K."/>
            <person name="Park S.-N."/>
            <person name="Lim Y.K."/>
        </authorList>
    </citation>
    <scope>NUCLEOTIDE SEQUENCE [LARGE SCALE GENOMIC DNA]</scope>
    <source>
        <strain evidence="3 4">KCOM 3110</strain>
    </source>
</reference>
<dbReference type="GO" id="GO:0003677">
    <property type="term" value="F:DNA binding"/>
    <property type="evidence" value="ECO:0007669"/>
    <property type="project" value="InterPro"/>
</dbReference>
<keyword evidence="3" id="KW-0378">Hydrolase</keyword>
<dbReference type="Proteomes" id="UP000282435">
    <property type="component" value="Chromosome"/>
</dbReference>
<gene>
    <name evidence="3" type="ORF">ELB75_08290</name>
</gene>
<organism evidence="3 4">
    <name type="scientific">Eikenella corrodens</name>
    <dbReference type="NCBI Taxonomy" id="539"/>
    <lineage>
        <taxon>Bacteria</taxon>
        <taxon>Pseudomonadati</taxon>
        <taxon>Pseudomonadota</taxon>
        <taxon>Betaproteobacteria</taxon>
        <taxon>Neisseriales</taxon>
        <taxon>Neisseriaceae</taxon>
        <taxon>Eikenella</taxon>
    </lineage>
</organism>
<evidence type="ECO:0000259" key="1">
    <source>
        <dbReference type="Pfam" id="PF04471"/>
    </source>
</evidence>
<dbReference type="RefSeq" id="WP_126983521.1">
    <property type="nucleotide sequence ID" value="NZ_CP034670.1"/>
</dbReference>
<dbReference type="Pfam" id="PF04471">
    <property type="entry name" value="Mrr_cat"/>
    <property type="match status" value="1"/>
</dbReference>
<name>A0A3S9SKG4_EIKCO</name>
<keyword evidence="3" id="KW-0540">Nuclease</keyword>
<dbReference type="GO" id="GO:0015666">
    <property type="term" value="F:restriction endodeoxyribonuclease activity"/>
    <property type="evidence" value="ECO:0007669"/>
    <property type="project" value="TreeGrafter"/>
</dbReference>
<dbReference type="EMBL" id="CP034670">
    <property type="protein sequence ID" value="AZR60025.1"/>
    <property type="molecule type" value="Genomic_DNA"/>
</dbReference>
<dbReference type="InterPro" id="IPR007560">
    <property type="entry name" value="Restrct_endonuc_IV_Mrr"/>
</dbReference>
<evidence type="ECO:0000313" key="4">
    <source>
        <dbReference type="Proteomes" id="UP000282435"/>
    </source>
</evidence>
<dbReference type="Pfam" id="PF14338">
    <property type="entry name" value="Mrr_N"/>
    <property type="match status" value="1"/>
</dbReference>
<dbReference type="AlphaFoldDB" id="A0A3S9SKG4"/>
<dbReference type="Gene3D" id="3.40.1350.10">
    <property type="match status" value="1"/>
</dbReference>
<dbReference type="PANTHER" id="PTHR30015">
    <property type="entry name" value="MRR RESTRICTION SYSTEM PROTEIN"/>
    <property type="match status" value="1"/>
</dbReference>
<dbReference type="GO" id="GO:0009307">
    <property type="term" value="P:DNA restriction-modification system"/>
    <property type="evidence" value="ECO:0007669"/>
    <property type="project" value="InterPro"/>
</dbReference>
<dbReference type="InterPro" id="IPR011856">
    <property type="entry name" value="tRNA_endonuc-like_dom_sf"/>
</dbReference>
<keyword evidence="3" id="KW-0255">Endonuclease</keyword>